<protein>
    <submittedName>
        <fullName evidence="11">F-type H+-transporting ATPase subunit gamma</fullName>
    </submittedName>
</protein>
<evidence type="ECO:0000256" key="7">
    <source>
        <dbReference type="ARBA" id="ARBA00023136"/>
    </source>
</evidence>
<dbReference type="PRINTS" id="PR00126">
    <property type="entry name" value="ATPASEGAMMA"/>
</dbReference>
<dbReference type="GO" id="GO:0046933">
    <property type="term" value="F:proton-transporting ATP synthase activity, rotational mechanism"/>
    <property type="evidence" value="ECO:0007669"/>
    <property type="project" value="InterPro"/>
</dbReference>
<dbReference type="AlphaFoldDB" id="A0AAU9D3L2"/>
<keyword evidence="4" id="KW-0813">Transport</keyword>
<evidence type="ECO:0000313" key="11">
    <source>
        <dbReference type="EMBL" id="BCX89574.1"/>
    </source>
</evidence>
<keyword evidence="9" id="KW-0066">ATP synthesis</keyword>
<dbReference type="RefSeq" id="WP_286291957.1">
    <property type="nucleotide sequence ID" value="NZ_AP024718.1"/>
</dbReference>
<name>A0AAU9D3L2_9GAMM</name>
<keyword evidence="7" id="KW-0472">Membrane</keyword>
<evidence type="ECO:0000256" key="3">
    <source>
        <dbReference type="ARBA" id="ARBA00007681"/>
    </source>
</evidence>
<evidence type="ECO:0000256" key="4">
    <source>
        <dbReference type="ARBA" id="ARBA00022448"/>
    </source>
</evidence>
<evidence type="ECO:0000313" key="12">
    <source>
        <dbReference type="Proteomes" id="UP001321450"/>
    </source>
</evidence>
<evidence type="ECO:0000256" key="9">
    <source>
        <dbReference type="ARBA" id="ARBA00023310"/>
    </source>
</evidence>
<keyword evidence="12" id="KW-1185">Reference proteome</keyword>
<keyword evidence="6" id="KW-0406">Ion transport</keyword>
<dbReference type="Gene3D" id="3.40.1380.10">
    <property type="match status" value="1"/>
</dbReference>
<reference evidence="12" key="1">
    <citation type="journal article" date="2024" name="Int. J. Syst. Evol. Microbiol.">
        <title>Methylomarinovum tepidoasis sp. nov., a moderately thermophilic methanotroph of the family Methylothermaceae isolated from a deep-sea hydrothermal field.</title>
        <authorList>
            <person name="Hirayama H."/>
            <person name="Takaki Y."/>
            <person name="Abe M."/>
            <person name="Miyazaki M."/>
            <person name="Uematsu K."/>
            <person name="Matsui Y."/>
            <person name="Takai K."/>
        </authorList>
    </citation>
    <scope>NUCLEOTIDE SEQUENCE [LARGE SCALE GENOMIC DNA]</scope>
    <source>
        <strain evidence="12">IN45</strain>
    </source>
</reference>
<accession>A0AAU9D3L2</accession>
<keyword evidence="8" id="KW-0139">CF(1)</keyword>
<dbReference type="EMBL" id="AP024718">
    <property type="protein sequence ID" value="BCX89574.1"/>
    <property type="molecule type" value="Genomic_DNA"/>
</dbReference>
<dbReference type="Gene3D" id="1.10.287.80">
    <property type="entry name" value="ATP synthase, gamma subunit, helix hairpin domain"/>
    <property type="match status" value="1"/>
</dbReference>
<evidence type="ECO:0000256" key="5">
    <source>
        <dbReference type="ARBA" id="ARBA00022781"/>
    </source>
</evidence>
<comment type="function">
    <text evidence="1">Produces ATP from ADP in the presence of a proton gradient across the membrane. The gamma chain is believed to be important in regulating ATPase activity and the flow of protons through the CF(0) complex.</text>
</comment>
<proteinExistence type="inferred from homology"/>
<dbReference type="SUPFAM" id="SSF52943">
    <property type="entry name" value="ATP synthase (F1-ATPase), gamma subunit"/>
    <property type="match status" value="1"/>
</dbReference>
<comment type="subcellular location">
    <subcellularLocation>
        <location evidence="2">Membrane</location>
        <topology evidence="2">Peripheral membrane protein</topology>
    </subcellularLocation>
</comment>
<evidence type="ECO:0000256" key="10">
    <source>
        <dbReference type="SAM" id="Coils"/>
    </source>
</evidence>
<dbReference type="InterPro" id="IPR035968">
    <property type="entry name" value="ATP_synth_F1_ATPase_gsu"/>
</dbReference>
<dbReference type="Proteomes" id="UP001321450">
    <property type="component" value="Chromosome"/>
</dbReference>
<evidence type="ECO:0000256" key="2">
    <source>
        <dbReference type="ARBA" id="ARBA00004170"/>
    </source>
</evidence>
<gene>
    <name evidence="11" type="ORF">MIN45_P1947</name>
</gene>
<evidence type="ECO:0000256" key="8">
    <source>
        <dbReference type="ARBA" id="ARBA00023196"/>
    </source>
</evidence>
<dbReference type="InterPro" id="IPR000131">
    <property type="entry name" value="ATP_synth_F1_gsu"/>
</dbReference>
<keyword evidence="10" id="KW-0175">Coiled coil</keyword>
<comment type="similarity">
    <text evidence="3">Belongs to the ATPase gamma chain family.</text>
</comment>
<evidence type="ECO:0000256" key="6">
    <source>
        <dbReference type="ARBA" id="ARBA00023065"/>
    </source>
</evidence>
<feature type="coiled-coil region" evidence="10">
    <location>
        <begin position="225"/>
        <end position="259"/>
    </location>
</feature>
<organism evidence="11 12">
    <name type="scientific">Methylomarinovum tepidoasis</name>
    <dbReference type="NCBI Taxonomy" id="2840183"/>
    <lineage>
        <taxon>Bacteria</taxon>
        <taxon>Pseudomonadati</taxon>
        <taxon>Pseudomonadota</taxon>
        <taxon>Gammaproteobacteria</taxon>
        <taxon>Methylococcales</taxon>
        <taxon>Methylothermaceae</taxon>
        <taxon>Methylomarinovum</taxon>
    </lineage>
</organism>
<sequence length="282" mass="31836">MSKRRDVETHLHVLEEIRGICAAMKNLSYMETRKLARFIDAQNQAVATVERAAADFFHGYPELQPRPAGEAVLLLLLGSERGFCGDYNEQLLALLEAYCRRLGCRPRLLVIGARLAERLEADPRVAAVLPGAEIAEEVPRILQQVVTTLDELEGRFGPVQVSALYILGHEWKTTALLPPFQNLPPPPPQIQGPPFLYLAPEEFVTALTDQYLFAVLHALFYSALLTEHQRRIQHLEGALRRLDDQHEQLKVRLGRLRQEEITEEIEQILLSVQAVAAELENV</sequence>
<dbReference type="Pfam" id="PF00231">
    <property type="entry name" value="ATP-synt"/>
    <property type="match status" value="1"/>
</dbReference>
<evidence type="ECO:0000256" key="1">
    <source>
        <dbReference type="ARBA" id="ARBA00003456"/>
    </source>
</evidence>
<dbReference type="KEGG" id="meiy:MIN45_P1947"/>
<keyword evidence="5" id="KW-0375">Hydrogen ion transport</keyword>
<dbReference type="GO" id="GO:0045259">
    <property type="term" value="C:proton-transporting ATP synthase complex"/>
    <property type="evidence" value="ECO:0007669"/>
    <property type="project" value="UniProtKB-KW"/>
</dbReference>